<dbReference type="RefSeq" id="WP_105594293.1">
    <property type="nucleotide sequence ID" value="NZ_PDET01000015.1"/>
</dbReference>
<dbReference type="Proteomes" id="UP000239181">
    <property type="component" value="Unassembled WGS sequence"/>
</dbReference>
<feature type="domain" description="HphA N-terminal heme-binding" evidence="2">
    <location>
        <begin position="21"/>
        <end position="126"/>
    </location>
</feature>
<evidence type="ECO:0000259" key="2">
    <source>
        <dbReference type="Pfam" id="PF22828"/>
    </source>
</evidence>
<dbReference type="EMBL" id="PDET01000015">
    <property type="protein sequence ID" value="PRD13818.1"/>
    <property type="molecule type" value="Genomic_DNA"/>
</dbReference>
<name>A0A2S9I7P8_9GAMM</name>
<organism evidence="4 5">
    <name type="scientific">Pantoea coffeiphila</name>
    <dbReference type="NCBI Taxonomy" id="1465635"/>
    <lineage>
        <taxon>Bacteria</taxon>
        <taxon>Pseudomonadati</taxon>
        <taxon>Pseudomonadota</taxon>
        <taxon>Gammaproteobacteria</taxon>
        <taxon>Enterobacterales</taxon>
        <taxon>Erwiniaceae</taxon>
        <taxon>Pantoea</taxon>
    </lineage>
</organism>
<protein>
    <recommendedName>
        <fullName evidence="6">Transferrin-binding protein B C-lobe/N-lobe beta barrel domain-containing protein</fullName>
    </recommendedName>
</protein>
<dbReference type="InterPro" id="IPR054536">
    <property type="entry name" value="HphA_C"/>
</dbReference>
<feature type="domain" description="HphA C-terminal" evidence="3">
    <location>
        <begin position="152"/>
        <end position="258"/>
    </location>
</feature>
<gene>
    <name evidence="4" type="ORF">CQW29_18900</name>
</gene>
<sequence length="259" mass="25966">MNQIMKKSVLALALFGAAGAAQAVVVTNQSYTETGGIRVGQTTAAVPTPAAGVDGQLYGAKATFTHFASPTYQDASGAFHFSGREMVADGAPGPAGPGPDHTKLGVWSFAKVGTQDVWFGEWDGEATSGAVGTKTAGTHTVFYAGENGDVATTLPTAAPVSYTIKSINQYSGTLPTSTLSANFNTKVASSSGDINFTGGTISTVGTDVRLAATSVGVLSASGTGGTLDGKFFGTGASAVAGIVKFADRNKDTAFGGTKN</sequence>
<dbReference type="Gene3D" id="2.40.160.90">
    <property type="match status" value="1"/>
</dbReference>
<evidence type="ECO:0000259" key="3">
    <source>
        <dbReference type="Pfam" id="PF22829"/>
    </source>
</evidence>
<dbReference type="InterPro" id="IPR054843">
    <property type="entry name" value="Slam_hemophilin_C"/>
</dbReference>
<dbReference type="Pfam" id="PF22828">
    <property type="entry name" value="HphA_N"/>
    <property type="match status" value="1"/>
</dbReference>
<reference evidence="4 5" key="1">
    <citation type="submission" date="2017-10" db="EMBL/GenBank/DDBJ databases">
        <title>Draft genome of two endophytic bacteria isolated from 'guarana' Paullinia cupana (Mart.) Ducke.</title>
        <authorList>
            <person name="Siqueira K.A."/>
            <person name="Liotti R.G."/>
            <person name="Mendes T.A."/>
            <person name="Soares M.A."/>
        </authorList>
    </citation>
    <scope>NUCLEOTIDE SEQUENCE [LARGE SCALE GENOMIC DNA]</scope>
    <source>
        <strain evidence="4 5">342</strain>
    </source>
</reference>
<keyword evidence="1" id="KW-0732">Signal</keyword>
<dbReference type="AlphaFoldDB" id="A0A2S9I7P8"/>
<dbReference type="NCBIfam" id="NF041636">
    <property type="entry name" value="slam_lipo"/>
    <property type="match status" value="1"/>
</dbReference>
<accession>A0A2S9I7P8</accession>
<keyword evidence="5" id="KW-1185">Reference proteome</keyword>
<evidence type="ECO:0008006" key="6">
    <source>
        <dbReference type="Google" id="ProtNLM"/>
    </source>
</evidence>
<comment type="caution">
    <text evidence="4">The sequence shown here is derived from an EMBL/GenBank/DDBJ whole genome shotgun (WGS) entry which is preliminary data.</text>
</comment>
<feature type="signal peptide" evidence="1">
    <location>
        <begin position="1"/>
        <end position="23"/>
    </location>
</feature>
<evidence type="ECO:0000256" key="1">
    <source>
        <dbReference type="SAM" id="SignalP"/>
    </source>
</evidence>
<dbReference type="OrthoDB" id="8607327at2"/>
<feature type="chain" id="PRO_5015742588" description="Transferrin-binding protein B C-lobe/N-lobe beta barrel domain-containing protein" evidence="1">
    <location>
        <begin position="24"/>
        <end position="259"/>
    </location>
</feature>
<evidence type="ECO:0000313" key="5">
    <source>
        <dbReference type="Proteomes" id="UP000239181"/>
    </source>
</evidence>
<dbReference type="InterPro" id="IPR054535">
    <property type="entry name" value="HphA_N"/>
</dbReference>
<dbReference type="Pfam" id="PF22829">
    <property type="entry name" value="HphA_C"/>
    <property type="match status" value="1"/>
</dbReference>
<dbReference type="InterPro" id="IPR011250">
    <property type="entry name" value="OMP/PagP_B-barrel"/>
</dbReference>
<dbReference type="SUPFAM" id="SSF56925">
    <property type="entry name" value="OMPA-like"/>
    <property type="match status" value="1"/>
</dbReference>
<evidence type="ECO:0000313" key="4">
    <source>
        <dbReference type="EMBL" id="PRD13818.1"/>
    </source>
</evidence>
<proteinExistence type="predicted"/>